<comment type="caution">
    <text evidence="2">The sequence shown here is derived from an EMBL/GenBank/DDBJ whole genome shotgun (WGS) entry which is preliminary data.</text>
</comment>
<proteinExistence type="predicted"/>
<dbReference type="InterPro" id="IPR029058">
    <property type="entry name" value="AB_hydrolase_fold"/>
</dbReference>
<feature type="signal peptide" evidence="1">
    <location>
        <begin position="1"/>
        <end position="23"/>
    </location>
</feature>
<evidence type="ECO:0000313" key="3">
    <source>
        <dbReference type="Proteomes" id="UP000738349"/>
    </source>
</evidence>
<sequence length="106" mass="11649">MNATTGPLHPSLLVLLVMNRVLGTTPAQFQKSIKGGLGSRKMVLAWSPDDTLVDEPEVDGMTPKLERDDVPVTVIKSMKGAHDFVWEDGRQAAQLVEEVLLDPQRD</sequence>
<evidence type="ECO:0000256" key="1">
    <source>
        <dbReference type="SAM" id="SignalP"/>
    </source>
</evidence>
<evidence type="ECO:0000313" key="2">
    <source>
        <dbReference type="EMBL" id="KAH7176043.1"/>
    </source>
</evidence>
<organism evidence="2 3">
    <name type="scientific">Dactylonectria macrodidyma</name>
    <dbReference type="NCBI Taxonomy" id="307937"/>
    <lineage>
        <taxon>Eukaryota</taxon>
        <taxon>Fungi</taxon>
        <taxon>Dikarya</taxon>
        <taxon>Ascomycota</taxon>
        <taxon>Pezizomycotina</taxon>
        <taxon>Sordariomycetes</taxon>
        <taxon>Hypocreomycetidae</taxon>
        <taxon>Hypocreales</taxon>
        <taxon>Nectriaceae</taxon>
        <taxon>Dactylonectria</taxon>
    </lineage>
</organism>
<name>A0A9P9FS00_9HYPO</name>
<dbReference type="OrthoDB" id="420264at2759"/>
<dbReference type="EMBL" id="JAGMUV010000001">
    <property type="protein sequence ID" value="KAH7176043.1"/>
    <property type="molecule type" value="Genomic_DNA"/>
</dbReference>
<keyword evidence="1" id="KW-0732">Signal</keyword>
<dbReference type="Gene3D" id="3.40.50.1820">
    <property type="entry name" value="alpha/beta hydrolase"/>
    <property type="match status" value="1"/>
</dbReference>
<accession>A0A9P9FS00</accession>
<dbReference type="AlphaFoldDB" id="A0A9P9FS00"/>
<gene>
    <name evidence="2" type="ORF">EDB81DRAFT_874860</name>
</gene>
<dbReference type="Proteomes" id="UP000738349">
    <property type="component" value="Unassembled WGS sequence"/>
</dbReference>
<feature type="chain" id="PRO_5040211796" evidence="1">
    <location>
        <begin position="24"/>
        <end position="106"/>
    </location>
</feature>
<keyword evidence="3" id="KW-1185">Reference proteome</keyword>
<protein>
    <submittedName>
        <fullName evidence="2">Uncharacterized protein</fullName>
    </submittedName>
</protein>
<reference evidence="2" key="1">
    <citation type="journal article" date="2021" name="Nat. Commun.">
        <title>Genetic determinants of endophytism in the Arabidopsis root mycobiome.</title>
        <authorList>
            <person name="Mesny F."/>
            <person name="Miyauchi S."/>
            <person name="Thiergart T."/>
            <person name="Pickel B."/>
            <person name="Atanasova L."/>
            <person name="Karlsson M."/>
            <person name="Huettel B."/>
            <person name="Barry K.W."/>
            <person name="Haridas S."/>
            <person name="Chen C."/>
            <person name="Bauer D."/>
            <person name="Andreopoulos W."/>
            <person name="Pangilinan J."/>
            <person name="LaButti K."/>
            <person name="Riley R."/>
            <person name="Lipzen A."/>
            <person name="Clum A."/>
            <person name="Drula E."/>
            <person name="Henrissat B."/>
            <person name="Kohler A."/>
            <person name="Grigoriev I.V."/>
            <person name="Martin F.M."/>
            <person name="Hacquard S."/>
        </authorList>
    </citation>
    <scope>NUCLEOTIDE SEQUENCE</scope>
    <source>
        <strain evidence="2">MPI-CAGE-AT-0147</strain>
    </source>
</reference>